<dbReference type="OMA" id="NRPFHAK"/>
<dbReference type="GO" id="GO:0036297">
    <property type="term" value="P:interstrand cross-link repair"/>
    <property type="evidence" value="ECO:0007669"/>
    <property type="project" value="InterPro"/>
</dbReference>
<evidence type="ECO:0000313" key="7">
    <source>
        <dbReference type="RefSeq" id="XP_032804363.1"/>
    </source>
</evidence>
<dbReference type="Pfam" id="PF18891">
    <property type="entry name" value="FANCL_d3"/>
    <property type="match status" value="1"/>
</dbReference>
<dbReference type="InterPro" id="IPR016135">
    <property type="entry name" value="UBQ-conjugating_enzyme/RWD"/>
</dbReference>
<dbReference type="PANTHER" id="PTHR13206:SF0">
    <property type="entry name" value="E3 UBIQUITIN-PROTEIN LIGASE FANCL"/>
    <property type="match status" value="1"/>
</dbReference>
<feature type="domain" description="Fanconi anemia complex subunit FancL WD-repeat containing" evidence="1">
    <location>
        <begin position="7"/>
        <end position="90"/>
    </location>
</feature>
<feature type="domain" description="FANCL UBC-like" evidence="3">
    <location>
        <begin position="106"/>
        <end position="194"/>
    </location>
</feature>
<dbReference type="Pfam" id="PF09765">
    <property type="entry name" value="FANCL_d1"/>
    <property type="match status" value="1"/>
</dbReference>
<dbReference type="GeneTree" id="ENSGT00390000005537"/>
<evidence type="ECO:0000259" key="3">
    <source>
        <dbReference type="Pfam" id="PF18890"/>
    </source>
</evidence>
<gene>
    <name evidence="5 7 8 9" type="primary">FANCL</name>
</gene>
<dbReference type="GeneID" id="116939717"/>
<feature type="domain" description="FANCL C-terminal" evidence="2">
    <location>
        <begin position="300"/>
        <end position="366"/>
    </location>
</feature>
<dbReference type="CDD" id="cd23786">
    <property type="entry name" value="ELF_FANCL"/>
    <property type="match status" value="1"/>
</dbReference>
<dbReference type="Gene3D" id="3.10.110.20">
    <property type="entry name" value="RWD domain-like"/>
    <property type="match status" value="1"/>
</dbReference>
<evidence type="ECO:0000259" key="2">
    <source>
        <dbReference type="Pfam" id="PF11793"/>
    </source>
</evidence>
<dbReference type="RefSeq" id="XP_032804364.1">
    <property type="nucleotide sequence ID" value="XM_032948473.1"/>
</dbReference>
<name>S4RMQ1_PETMA</name>
<evidence type="ECO:0000313" key="5">
    <source>
        <dbReference type="Ensembl" id="ENSPMAP00000006487.1"/>
    </source>
</evidence>
<keyword evidence="6" id="KW-1185">Reference proteome</keyword>
<dbReference type="STRING" id="7757.ENSPMAP00000006487"/>
<reference evidence="7 8" key="1">
    <citation type="submission" date="2025-04" db="UniProtKB">
        <authorList>
            <consortium name="RefSeq"/>
        </authorList>
    </citation>
    <scope>IDENTIFICATION</scope>
    <source>
        <tissue evidence="7 8">Sperm</tissue>
    </source>
</reference>
<dbReference type="AlphaFoldDB" id="S4RMQ1"/>
<accession>S4RMQ1</accession>
<dbReference type="CDD" id="cd23831">
    <property type="entry name" value="DRWD-N_FANCL"/>
    <property type="match status" value="1"/>
</dbReference>
<dbReference type="FunFam" id="3.10.110.20:FF:000001">
    <property type="entry name" value="E3 ubiquitin-protein ligase FANCL"/>
    <property type="match status" value="1"/>
</dbReference>
<dbReference type="PANTHER" id="PTHR13206">
    <property type="entry name" value="UBIQUITIN LIGASE PROTEIN PHF9 FANCONI ANEMIA GROUP L PROTEIN"/>
    <property type="match status" value="1"/>
</dbReference>
<dbReference type="InterPro" id="IPR019162">
    <property type="entry name" value="FancL_WD-rpt_cont_dom"/>
</dbReference>
<sequence>MACSGMMQECPLLVRLNQEGTLYDGFITVRERDFRLHVALPPDGQVRNARLHCSWQLKQALRGHQALVKQRLEQSQSLEDFIVELKMILETSLRSKRALHAPPPPSYYSRLIGEIEALGWETLTFIDPNFSTIGFSFWDTSGRPHTITLNLKPQYPVEAPECLVDIPVTFDLHWTPQSSLATMQSHFLTAVEALKDFWDTMDEIDRNTWVLEPEKPSRASTTRRIAIGNSASLHLEVDPQHPKTFPECRFLGADHVVTPLRNKLSANMHHWHPEASVLHNLLHLLEIELPSPATHNKADFSMECGICYAYRLEGAIPDQVCDEPRCGQPFHQACLYEWLRSLPSCTQSFNVVFGKCPYCSKPITLKLGPNTT</sequence>
<dbReference type="InterPro" id="IPR026850">
    <property type="entry name" value="FANCL_C"/>
</dbReference>
<dbReference type="Gene3D" id="3.30.40.10">
    <property type="entry name" value="Zinc/RING finger domain, C3HC4 (zinc finger)"/>
    <property type="match status" value="1"/>
</dbReference>
<evidence type="ECO:0000259" key="1">
    <source>
        <dbReference type="Pfam" id="PF09765"/>
    </source>
</evidence>
<dbReference type="GO" id="GO:0061630">
    <property type="term" value="F:ubiquitin protein ligase activity"/>
    <property type="evidence" value="ECO:0007669"/>
    <property type="project" value="TreeGrafter"/>
</dbReference>
<dbReference type="CTD" id="55120"/>
<dbReference type="InterPro" id="IPR043898">
    <property type="entry name" value="FANCL_d2"/>
</dbReference>
<dbReference type="RefSeq" id="XP_032804363.1">
    <property type="nucleotide sequence ID" value="XM_032948472.1"/>
</dbReference>
<organism evidence="5">
    <name type="scientific">Petromyzon marinus</name>
    <name type="common">Sea lamprey</name>
    <dbReference type="NCBI Taxonomy" id="7757"/>
    <lineage>
        <taxon>Eukaryota</taxon>
        <taxon>Metazoa</taxon>
        <taxon>Chordata</taxon>
        <taxon>Craniata</taxon>
        <taxon>Vertebrata</taxon>
        <taxon>Cyclostomata</taxon>
        <taxon>Hyperoartia</taxon>
        <taxon>Petromyzontiformes</taxon>
        <taxon>Petromyzontidae</taxon>
        <taxon>Petromyzon</taxon>
    </lineage>
</organism>
<dbReference type="Pfam" id="PF11793">
    <property type="entry name" value="FANCL_C"/>
    <property type="match status" value="1"/>
</dbReference>
<dbReference type="Proteomes" id="UP001318040">
    <property type="component" value="Chromosome 6"/>
</dbReference>
<dbReference type="SUPFAM" id="SSF57850">
    <property type="entry name" value="RING/U-box"/>
    <property type="match status" value="1"/>
</dbReference>
<protein>
    <submittedName>
        <fullName evidence="7 8">E3 ubiquitin-protein ligase FANCL isoform X2</fullName>
    </submittedName>
    <submittedName>
        <fullName evidence="5">FA complementation group L</fullName>
    </submittedName>
</protein>
<evidence type="ECO:0000259" key="4">
    <source>
        <dbReference type="Pfam" id="PF18891"/>
    </source>
</evidence>
<dbReference type="SMART" id="SM01197">
    <property type="entry name" value="FANCL_C"/>
    <property type="match status" value="1"/>
</dbReference>
<dbReference type="HOGENOM" id="CLU_045054_0_0_1"/>
<dbReference type="GO" id="GO:0043240">
    <property type="term" value="C:Fanconi anaemia nuclear complex"/>
    <property type="evidence" value="ECO:0007669"/>
    <property type="project" value="InterPro"/>
</dbReference>
<dbReference type="InterPro" id="IPR044037">
    <property type="entry name" value="FANCL_d3"/>
</dbReference>
<dbReference type="InterPro" id="IPR043003">
    <property type="entry name" value="FANCL_d3_sf"/>
</dbReference>
<proteinExistence type="predicted"/>
<dbReference type="InterPro" id="IPR013083">
    <property type="entry name" value="Znf_RING/FYVE/PHD"/>
</dbReference>
<evidence type="ECO:0000313" key="8">
    <source>
        <dbReference type="RefSeq" id="XP_032804364.1"/>
    </source>
</evidence>
<dbReference type="CDD" id="cd16490">
    <property type="entry name" value="RING-CH-C4HC3_FANCL"/>
    <property type="match status" value="1"/>
</dbReference>
<dbReference type="RefSeq" id="XP_032804366.1">
    <property type="nucleotide sequence ID" value="XM_032948475.1"/>
</dbReference>
<dbReference type="CDD" id="cd23832">
    <property type="entry name" value="DRWD-C_FANCL"/>
    <property type="match status" value="1"/>
</dbReference>
<reference evidence="5" key="2">
    <citation type="submission" date="2025-05" db="UniProtKB">
        <authorList>
            <consortium name="Ensembl"/>
        </authorList>
    </citation>
    <scope>IDENTIFICATION</scope>
</reference>
<dbReference type="GO" id="GO:0006513">
    <property type="term" value="P:protein monoubiquitination"/>
    <property type="evidence" value="ECO:0007669"/>
    <property type="project" value="TreeGrafter"/>
</dbReference>
<feature type="domain" description="FANCL UBC-like" evidence="4">
    <location>
        <begin position="196"/>
        <end position="292"/>
    </location>
</feature>
<dbReference type="Ensembl" id="ENSPMAT00000006516.1">
    <property type="protein sequence ID" value="ENSPMAP00000006487.1"/>
    <property type="gene ID" value="ENSPMAG00000005860.1"/>
</dbReference>
<evidence type="ECO:0000313" key="9">
    <source>
        <dbReference type="RefSeq" id="XP_032804366.1"/>
    </source>
</evidence>
<dbReference type="Pfam" id="PF18890">
    <property type="entry name" value="FANCL_d2"/>
    <property type="match status" value="1"/>
</dbReference>
<dbReference type="InterPro" id="IPR026848">
    <property type="entry name" value="Fancl"/>
</dbReference>
<evidence type="ECO:0000313" key="6">
    <source>
        <dbReference type="Proteomes" id="UP001318040"/>
    </source>
</evidence>
<dbReference type="Gene3D" id="3.10.110.10">
    <property type="entry name" value="Ubiquitin Conjugating Enzyme"/>
    <property type="match status" value="1"/>
</dbReference>
<dbReference type="FunFam" id="3.30.40.10:FF:000221">
    <property type="entry name" value="E3 ubiquitin-protein ligase FANCL isoform X2"/>
    <property type="match status" value="1"/>
</dbReference>